<organism evidence="3 4">
    <name type="scientific">Microbacterium lacus</name>
    <dbReference type="NCBI Taxonomy" id="415217"/>
    <lineage>
        <taxon>Bacteria</taxon>
        <taxon>Bacillati</taxon>
        <taxon>Actinomycetota</taxon>
        <taxon>Actinomycetes</taxon>
        <taxon>Micrococcales</taxon>
        <taxon>Microbacteriaceae</taxon>
        <taxon>Microbacterium</taxon>
    </lineage>
</organism>
<proteinExistence type="predicted"/>
<dbReference type="GO" id="GO:0016787">
    <property type="term" value="F:hydrolase activity"/>
    <property type="evidence" value="ECO:0007669"/>
    <property type="project" value="UniProtKB-KW"/>
</dbReference>
<dbReference type="Gene3D" id="3.40.50.850">
    <property type="entry name" value="Isochorismatase-like"/>
    <property type="match status" value="1"/>
</dbReference>
<evidence type="ECO:0000313" key="3">
    <source>
        <dbReference type="EMBL" id="GAA1681946.1"/>
    </source>
</evidence>
<evidence type="ECO:0000313" key="4">
    <source>
        <dbReference type="Proteomes" id="UP001500596"/>
    </source>
</evidence>
<keyword evidence="4" id="KW-1185">Reference proteome</keyword>
<evidence type="ECO:0000259" key="2">
    <source>
        <dbReference type="Pfam" id="PF00857"/>
    </source>
</evidence>
<accession>A0ABP4T3Z9</accession>
<dbReference type="Proteomes" id="UP001500596">
    <property type="component" value="Unassembled WGS sequence"/>
</dbReference>
<keyword evidence="1 3" id="KW-0378">Hydrolase</keyword>
<dbReference type="PANTHER" id="PTHR43540">
    <property type="entry name" value="PEROXYUREIDOACRYLATE/UREIDOACRYLATE AMIDOHYDROLASE-RELATED"/>
    <property type="match status" value="1"/>
</dbReference>
<dbReference type="RefSeq" id="WP_344055439.1">
    <property type="nucleotide sequence ID" value="NZ_BAAAPK010000001.1"/>
</dbReference>
<dbReference type="SUPFAM" id="SSF52499">
    <property type="entry name" value="Isochorismatase-like hydrolases"/>
    <property type="match status" value="1"/>
</dbReference>
<dbReference type="InterPro" id="IPR036380">
    <property type="entry name" value="Isochorismatase-like_sf"/>
</dbReference>
<name>A0ABP4T3Z9_9MICO</name>
<dbReference type="InterPro" id="IPR000868">
    <property type="entry name" value="Isochorismatase-like_dom"/>
</dbReference>
<comment type="caution">
    <text evidence="3">The sequence shown here is derived from an EMBL/GenBank/DDBJ whole genome shotgun (WGS) entry which is preliminary data.</text>
</comment>
<evidence type="ECO:0000256" key="1">
    <source>
        <dbReference type="ARBA" id="ARBA00022801"/>
    </source>
</evidence>
<sequence>MPDTLILIDIQRDYFPGGRFPLVGPEAAAERAAALLGAFRDRGLPVIHVRHESLEADAGFLAAGTEGAQLHPAVAPADDEIVVTKHHPNAFLETDLEGHLAAGSSLVVAGMMTSMCVDATVRAASDLGYSVTVAGDACAAPDLEYAGTRVAGPDVHAAFLAALGSAYAEVRTVDELIRTP</sequence>
<dbReference type="Pfam" id="PF00857">
    <property type="entry name" value="Isochorismatase"/>
    <property type="match status" value="1"/>
</dbReference>
<dbReference type="CDD" id="cd01014">
    <property type="entry name" value="nicotinamidase_related"/>
    <property type="match status" value="1"/>
</dbReference>
<feature type="domain" description="Isochorismatase-like" evidence="2">
    <location>
        <begin position="5"/>
        <end position="170"/>
    </location>
</feature>
<dbReference type="EMBL" id="BAAAPK010000001">
    <property type="protein sequence ID" value="GAA1681946.1"/>
    <property type="molecule type" value="Genomic_DNA"/>
</dbReference>
<reference evidence="4" key="1">
    <citation type="journal article" date="2019" name="Int. J. Syst. Evol. Microbiol.">
        <title>The Global Catalogue of Microorganisms (GCM) 10K type strain sequencing project: providing services to taxonomists for standard genome sequencing and annotation.</title>
        <authorList>
            <consortium name="The Broad Institute Genomics Platform"/>
            <consortium name="The Broad Institute Genome Sequencing Center for Infectious Disease"/>
            <person name="Wu L."/>
            <person name="Ma J."/>
        </authorList>
    </citation>
    <scope>NUCLEOTIDE SEQUENCE [LARGE SCALE GENOMIC DNA]</scope>
    <source>
        <strain evidence="4">JCM 15575</strain>
    </source>
</reference>
<dbReference type="PANTHER" id="PTHR43540:SF1">
    <property type="entry name" value="ISOCHORISMATASE HYDROLASE"/>
    <property type="match status" value="1"/>
</dbReference>
<protein>
    <submittedName>
        <fullName evidence="3">Cysteine hydrolase family protein</fullName>
    </submittedName>
</protein>
<gene>
    <name evidence="3" type="ORF">GCM10009807_27330</name>
</gene>
<dbReference type="InterPro" id="IPR050272">
    <property type="entry name" value="Isochorismatase-like_hydrls"/>
</dbReference>